<keyword evidence="2" id="KW-1185">Reference proteome</keyword>
<accession>A0A916JLS0</accession>
<sequence length="147" mass="17171">MGDSKTETNEIESSEVKNKEFDFNVTFSRSYNIDTIANNSIYVIDTTHTLNIQLFEDSLNEYLQTIYAYKPGPVGDSMWGSNDSYFIANYETLNIKEYSSKENNAEIIATYKIIPNFYLIGTMLYDDNGKYMNQFLMERYIRAFKIK</sequence>
<gene>
    <name evidence="1" type="ORF">CRYO30217_01649</name>
</gene>
<evidence type="ECO:0000313" key="1">
    <source>
        <dbReference type="EMBL" id="CAG5081504.1"/>
    </source>
</evidence>
<organism evidence="1 2">
    <name type="scientific">Parvicella tangerina</name>
    <dbReference type="NCBI Taxonomy" id="2829795"/>
    <lineage>
        <taxon>Bacteria</taxon>
        <taxon>Pseudomonadati</taxon>
        <taxon>Bacteroidota</taxon>
        <taxon>Flavobacteriia</taxon>
        <taxon>Flavobacteriales</taxon>
        <taxon>Parvicellaceae</taxon>
        <taxon>Parvicella</taxon>
    </lineage>
</organism>
<dbReference type="RefSeq" id="WP_258541845.1">
    <property type="nucleotide sequence ID" value="NZ_OU015584.1"/>
</dbReference>
<evidence type="ECO:0000313" key="2">
    <source>
        <dbReference type="Proteomes" id="UP000683507"/>
    </source>
</evidence>
<dbReference type="EMBL" id="OU015584">
    <property type="protein sequence ID" value="CAG5081504.1"/>
    <property type="molecule type" value="Genomic_DNA"/>
</dbReference>
<reference evidence="1" key="1">
    <citation type="submission" date="2021-04" db="EMBL/GenBank/DDBJ databases">
        <authorList>
            <person name="Rodrigo-Torres L."/>
            <person name="Arahal R. D."/>
            <person name="Lucena T."/>
        </authorList>
    </citation>
    <scope>NUCLEOTIDE SEQUENCE</scope>
    <source>
        <strain evidence="1">AS29M-1</strain>
    </source>
</reference>
<name>A0A916JLS0_9FLAO</name>
<dbReference type="Proteomes" id="UP000683507">
    <property type="component" value="Chromosome"/>
</dbReference>
<dbReference type="AlphaFoldDB" id="A0A916JLS0"/>
<proteinExistence type="predicted"/>
<dbReference type="KEGG" id="ptan:CRYO30217_01649"/>
<protein>
    <submittedName>
        <fullName evidence="1">Uncharacterized protein</fullName>
    </submittedName>
</protein>